<accession>A0A1H8BP68</accession>
<evidence type="ECO:0000313" key="2">
    <source>
        <dbReference type="EMBL" id="SEM83697.1"/>
    </source>
</evidence>
<evidence type="ECO:0000256" key="1">
    <source>
        <dbReference type="SAM" id="Phobius"/>
    </source>
</evidence>
<dbReference type="OrthoDB" id="5517387at2"/>
<keyword evidence="1" id="KW-0472">Membrane</keyword>
<dbReference type="Proteomes" id="UP000182719">
    <property type="component" value="Unassembled WGS sequence"/>
</dbReference>
<protein>
    <submittedName>
        <fullName evidence="2">Uncharacterized protein</fullName>
    </submittedName>
</protein>
<reference evidence="3" key="1">
    <citation type="submission" date="2016-10" db="EMBL/GenBank/DDBJ databases">
        <authorList>
            <person name="Varghese N."/>
            <person name="Submissions S."/>
        </authorList>
    </citation>
    <scope>NUCLEOTIDE SEQUENCE [LARGE SCALE GENOMIC DNA]</scope>
    <source>
        <strain evidence="3">DSM 17044</strain>
    </source>
</reference>
<sequence length="120" mass="13225">MRYRVRTPDGELDYPDLLALEQAYVQGLVEPQDEVREEGSALWRKADSLPVLVRARRAAPKPWARSQALTIGVVVLLSAVALELMRRGAGMMPVLAIALIVAAVLTRVTLKAFRRPPPSP</sequence>
<dbReference type="EMBL" id="FOAP01000024">
    <property type="protein sequence ID" value="SEM83697.1"/>
    <property type="molecule type" value="Genomic_DNA"/>
</dbReference>
<gene>
    <name evidence="2" type="ORF">SAMN05444354_12423</name>
</gene>
<keyword evidence="1" id="KW-1133">Transmembrane helix</keyword>
<name>A0A1H8BP68_STIAU</name>
<proteinExistence type="predicted"/>
<keyword evidence="3" id="KW-1185">Reference proteome</keyword>
<feature type="transmembrane region" description="Helical" evidence="1">
    <location>
        <begin position="66"/>
        <end position="85"/>
    </location>
</feature>
<organism evidence="2 3">
    <name type="scientific">Stigmatella aurantiaca</name>
    <dbReference type="NCBI Taxonomy" id="41"/>
    <lineage>
        <taxon>Bacteria</taxon>
        <taxon>Pseudomonadati</taxon>
        <taxon>Myxococcota</taxon>
        <taxon>Myxococcia</taxon>
        <taxon>Myxococcales</taxon>
        <taxon>Cystobacterineae</taxon>
        <taxon>Archangiaceae</taxon>
        <taxon>Stigmatella</taxon>
    </lineage>
</organism>
<dbReference type="AlphaFoldDB" id="A0A1H8BP68"/>
<dbReference type="RefSeq" id="WP_075010309.1">
    <property type="nucleotide sequence ID" value="NZ_FOAP01000024.1"/>
</dbReference>
<evidence type="ECO:0000313" key="3">
    <source>
        <dbReference type="Proteomes" id="UP000182719"/>
    </source>
</evidence>
<feature type="transmembrane region" description="Helical" evidence="1">
    <location>
        <begin position="91"/>
        <end position="110"/>
    </location>
</feature>
<keyword evidence="1" id="KW-0812">Transmembrane</keyword>